<dbReference type="Proteomes" id="UP001159363">
    <property type="component" value="Chromosome 11"/>
</dbReference>
<keyword evidence="3" id="KW-1185">Reference proteome</keyword>
<name>A0ABQ9GIS8_9NEOP</name>
<keyword evidence="1" id="KW-0812">Transmembrane</keyword>
<feature type="transmembrane region" description="Helical" evidence="1">
    <location>
        <begin position="175"/>
        <end position="196"/>
    </location>
</feature>
<evidence type="ECO:0000256" key="1">
    <source>
        <dbReference type="SAM" id="Phobius"/>
    </source>
</evidence>
<protein>
    <recommendedName>
        <fullName evidence="4">XPG-I domain-containing protein</fullName>
    </recommendedName>
</protein>
<organism evidence="2 3">
    <name type="scientific">Dryococelus australis</name>
    <dbReference type="NCBI Taxonomy" id="614101"/>
    <lineage>
        <taxon>Eukaryota</taxon>
        <taxon>Metazoa</taxon>
        <taxon>Ecdysozoa</taxon>
        <taxon>Arthropoda</taxon>
        <taxon>Hexapoda</taxon>
        <taxon>Insecta</taxon>
        <taxon>Pterygota</taxon>
        <taxon>Neoptera</taxon>
        <taxon>Polyneoptera</taxon>
        <taxon>Phasmatodea</taxon>
        <taxon>Verophasmatodea</taxon>
        <taxon>Anareolatae</taxon>
        <taxon>Phasmatidae</taxon>
        <taxon>Eurycanthinae</taxon>
        <taxon>Dryococelus</taxon>
    </lineage>
</organism>
<accession>A0ABQ9GIS8</accession>
<dbReference type="EMBL" id="JARBHB010000012">
    <property type="protein sequence ID" value="KAJ8871971.1"/>
    <property type="molecule type" value="Genomic_DNA"/>
</dbReference>
<evidence type="ECO:0000313" key="3">
    <source>
        <dbReference type="Proteomes" id="UP001159363"/>
    </source>
</evidence>
<evidence type="ECO:0008006" key="4">
    <source>
        <dbReference type="Google" id="ProtNLM"/>
    </source>
</evidence>
<proteinExistence type="predicted"/>
<keyword evidence="1" id="KW-0472">Membrane</keyword>
<sequence>MVLRADVGKEYTCPSTIQKDLSSEKKSEDPDLGTERRLRSSVDLFNRKQDSLYCGEEASIRKETKKEVKFRKTICEVTTLLFKDSAIARALERWDAWVEIVHAPAVSVADLVADEAKYHKQWRLLFVSTVEECKRHNQGSCIVTFDQPVYAKASEIIAAAPPGELDSVTLLLGGFHLLVSFMGSIGFIIAVLAHMLTSQSLITMILGMENLFGVYQEELHKLFLEVSTGEKMIPDAVESPVLELSGIKAVSFEQHVELRDSRRIRDPRDVAVLLSWLKEHSTWDVDCLRSLARGVVADDSINCDQAQYVCLGAIKLIIGSTLGEVKLTQKNRVKPLSAVARSILIRDDVVEVNSHQLFMRIVYVMKTENDLKHYLSYELSPRPPALFDEVAMTSAEIMFDMNTSASTTQADFLSNHHNKERLITLLSHHFETSGIEVCNSEGDADTLALELASVGNNVTVVASDTDIAVMLPARATDDMELRVLSSVTGCDTSAFLGKGKEKAWKILQRPDMRNVTKVFNSPESMKEEVCATGEKFVIALYGRINVNSLDELRVIQYTRSIAKQPVADAFELVTLPPTSAACAEHSLRTYYQAHQSCDNISLNQVDWGVETGWRILGSNTD</sequence>
<evidence type="ECO:0000313" key="2">
    <source>
        <dbReference type="EMBL" id="KAJ8871971.1"/>
    </source>
</evidence>
<gene>
    <name evidence="2" type="ORF">PR048_028311</name>
</gene>
<keyword evidence="1" id="KW-1133">Transmembrane helix</keyword>
<reference evidence="2 3" key="1">
    <citation type="submission" date="2023-02" db="EMBL/GenBank/DDBJ databases">
        <title>LHISI_Scaffold_Assembly.</title>
        <authorList>
            <person name="Stuart O.P."/>
            <person name="Cleave R."/>
            <person name="Magrath M.J.L."/>
            <person name="Mikheyev A.S."/>
        </authorList>
    </citation>
    <scope>NUCLEOTIDE SEQUENCE [LARGE SCALE GENOMIC DNA]</scope>
    <source>
        <strain evidence="2">Daus_M_001</strain>
        <tissue evidence="2">Leg muscle</tissue>
    </source>
</reference>
<comment type="caution">
    <text evidence="2">The sequence shown here is derived from an EMBL/GenBank/DDBJ whole genome shotgun (WGS) entry which is preliminary data.</text>
</comment>